<dbReference type="GO" id="GO:0051537">
    <property type="term" value="F:2 iron, 2 sulfur cluster binding"/>
    <property type="evidence" value="ECO:0007669"/>
    <property type="project" value="UniProtKB-KW"/>
</dbReference>
<dbReference type="Pfam" id="PF00970">
    <property type="entry name" value="FAD_binding_6"/>
    <property type="match status" value="1"/>
</dbReference>
<evidence type="ECO:0000256" key="2">
    <source>
        <dbReference type="ARBA" id="ARBA00001974"/>
    </source>
</evidence>
<feature type="domain" description="FAD-binding FR-type" evidence="13">
    <location>
        <begin position="139"/>
        <end position="239"/>
    </location>
</feature>
<dbReference type="SUPFAM" id="SSF52343">
    <property type="entry name" value="Ferredoxin reductase-like, C-terminal NADP-linked domain"/>
    <property type="match status" value="1"/>
</dbReference>
<dbReference type="InterPro" id="IPR001433">
    <property type="entry name" value="OxRdtase_FAD/NAD-bd"/>
</dbReference>
<comment type="catalytic activity">
    <reaction evidence="9">
        <text>2 nitric oxide + NADH + 2 O2 = 2 nitrate + NAD(+) + H(+)</text>
        <dbReference type="Rhea" id="RHEA:19469"/>
        <dbReference type="ChEBI" id="CHEBI:15378"/>
        <dbReference type="ChEBI" id="CHEBI:15379"/>
        <dbReference type="ChEBI" id="CHEBI:16480"/>
        <dbReference type="ChEBI" id="CHEBI:17632"/>
        <dbReference type="ChEBI" id="CHEBI:57540"/>
        <dbReference type="ChEBI" id="CHEBI:57945"/>
        <dbReference type="EC" id="1.14.12.17"/>
    </reaction>
</comment>
<dbReference type="EMBL" id="JAGSXH010000170">
    <property type="protein sequence ID" value="MBS2966609.1"/>
    <property type="molecule type" value="Genomic_DNA"/>
</dbReference>
<dbReference type="GO" id="GO:0008941">
    <property type="term" value="F:nitric oxide dioxygenase NAD(P)H activity"/>
    <property type="evidence" value="ECO:0007669"/>
    <property type="project" value="UniProtKB-EC"/>
</dbReference>
<name>A0A8J8BHB1_9ACTN</name>
<dbReference type="PANTHER" id="PTHR47354">
    <property type="entry name" value="NADH OXIDOREDUCTASE HCR"/>
    <property type="match status" value="1"/>
</dbReference>
<evidence type="ECO:0000313" key="14">
    <source>
        <dbReference type="EMBL" id="MBS2966609.1"/>
    </source>
</evidence>
<dbReference type="AlphaFoldDB" id="A0A8J8BHB1"/>
<dbReference type="InterPro" id="IPR050415">
    <property type="entry name" value="MRET"/>
</dbReference>
<dbReference type="SUPFAM" id="SSF46458">
    <property type="entry name" value="Globin-like"/>
    <property type="match status" value="1"/>
</dbReference>
<dbReference type="PANTHER" id="PTHR47354:SF5">
    <property type="entry name" value="PROTEIN RFBI"/>
    <property type="match status" value="1"/>
</dbReference>
<keyword evidence="8" id="KW-0520">NAD</keyword>
<dbReference type="Gene3D" id="3.40.50.80">
    <property type="entry name" value="Nucleotide-binding domain of ferredoxin-NADP reductase (FNR) module"/>
    <property type="match status" value="1"/>
</dbReference>
<dbReference type="InterPro" id="IPR017927">
    <property type="entry name" value="FAD-bd_FR_type"/>
</dbReference>
<dbReference type="PROSITE" id="PS01033">
    <property type="entry name" value="GLOBIN"/>
    <property type="match status" value="1"/>
</dbReference>
<keyword evidence="7" id="KW-0411">Iron-sulfur</keyword>
<dbReference type="Pfam" id="PF00175">
    <property type="entry name" value="NAD_binding_1"/>
    <property type="match status" value="1"/>
</dbReference>
<comment type="similarity">
    <text evidence="11">Belongs to the globin family.</text>
</comment>
<dbReference type="InterPro" id="IPR000971">
    <property type="entry name" value="Globin"/>
</dbReference>
<organism evidence="14 15">
    <name type="scientific">Actinocrinis puniceicyclus</name>
    <dbReference type="NCBI Taxonomy" id="977794"/>
    <lineage>
        <taxon>Bacteria</taxon>
        <taxon>Bacillati</taxon>
        <taxon>Actinomycetota</taxon>
        <taxon>Actinomycetes</taxon>
        <taxon>Catenulisporales</taxon>
        <taxon>Actinospicaceae</taxon>
        <taxon>Actinocrinis</taxon>
    </lineage>
</organism>
<evidence type="ECO:0000313" key="15">
    <source>
        <dbReference type="Proteomes" id="UP000677913"/>
    </source>
</evidence>
<evidence type="ECO:0000256" key="8">
    <source>
        <dbReference type="ARBA" id="ARBA00023027"/>
    </source>
</evidence>
<evidence type="ECO:0000256" key="4">
    <source>
        <dbReference type="ARBA" id="ARBA00012229"/>
    </source>
</evidence>
<evidence type="ECO:0000256" key="5">
    <source>
        <dbReference type="ARBA" id="ARBA00022714"/>
    </source>
</evidence>
<gene>
    <name evidence="14" type="ORF">KGA66_26460</name>
</gene>
<proteinExistence type="inferred from homology"/>
<dbReference type="GO" id="GO:0005344">
    <property type="term" value="F:oxygen carrier activity"/>
    <property type="evidence" value="ECO:0007669"/>
    <property type="project" value="UniProtKB-KW"/>
</dbReference>
<keyword evidence="11" id="KW-0479">Metal-binding</keyword>
<evidence type="ECO:0000259" key="12">
    <source>
        <dbReference type="PROSITE" id="PS01033"/>
    </source>
</evidence>
<evidence type="ECO:0000256" key="3">
    <source>
        <dbReference type="ARBA" id="ARBA00006401"/>
    </source>
</evidence>
<keyword evidence="11" id="KW-0349">Heme</keyword>
<comment type="similarity">
    <text evidence="3">In the C-terminal section; belongs to the flavoprotein pyridine nucleotide cytochrome reductase family.</text>
</comment>
<evidence type="ECO:0000259" key="13">
    <source>
        <dbReference type="PROSITE" id="PS51384"/>
    </source>
</evidence>
<dbReference type="InterPro" id="IPR008333">
    <property type="entry name" value="Cbr1-like_FAD-bd_dom"/>
</dbReference>
<keyword evidence="11" id="KW-0561">Oxygen transport</keyword>
<feature type="domain" description="Globin" evidence="12">
    <location>
        <begin position="1"/>
        <end position="132"/>
    </location>
</feature>
<keyword evidence="6" id="KW-0521">NADP</keyword>
<keyword evidence="11" id="KW-0408">Iron</keyword>
<dbReference type="InterPro" id="IPR039261">
    <property type="entry name" value="FNR_nucleotide-bd"/>
</dbReference>
<evidence type="ECO:0000256" key="1">
    <source>
        <dbReference type="ARBA" id="ARBA00001970"/>
    </source>
</evidence>
<dbReference type="PROSITE" id="PS51384">
    <property type="entry name" value="FAD_FR"/>
    <property type="match status" value="1"/>
</dbReference>
<dbReference type="SUPFAM" id="SSF63380">
    <property type="entry name" value="Riboflavin synthase domain-like"/>
    <property type="match status" value="1"/>
</dbReference>
<comment type="catalytic activity">
    <reaction evidence="10">
        <text>2 nitric oxide + NADPH + 2 O2 = 2 nitrate + NADP(+) + H(+)</text>
        <dbReference type="Rhea" id="RHEA:19465"/>
        <dbReference type="ChEBI" id="CHEBI:15378"/>
        <dbReference type="ChEBI" id="CHEBI:15379"/>
        <dbReference type="ChEBI" id="CHEBI:16480"/>
        <dbReference type="ChEBI" id="CHEBI:17632"/>
        <dbReference type="ChEBI" id="CHEBI:57783"/>
        <dbReference type="ChEBI" id="CHEBI:58349"/>
        <dbReference type="EC" id="1.14.12.17"/>
    </reaction>
</comment>
<comment type="cofactor">
    <cofactor evidence="2">
        <name>FAD</name>
        <dbReference type="ChEBI" id="CHEBI:57692"/>
    </cofactor>
</comment>
<keyword evidence="5" id="KW-0001">2Fe-2S</keyword>
<dbReference type="Proteomes" id="UP000677913">
    <property type="component" value="Unassembled WGS sequence"/>
</dbReference>
<evidence type="ECO:0000256" key="7">
    <source>
        <dbReference type="ARBA" id="ARBA00023014"/>
    </source>
</evidence>
<evidence type="ECO:0000256" key="9">
    <source>
        <dbReference type="ARBA" id="ARBA00048649"/>
    </source>
</evidence>
<dbReference type="EC" id="1.14.12.17" evidence="4"/>
<protein>
    <recommendedName>
        <fullName evidence="4">nitric oxide dioxygenase</fullName>
        <ecNumber evidence="4">1.14.12.17</ecNumber>
    </recommendedName>
</protein>
<comment type="cofactor">
    <cofactor evidence="1">
        <name>heme b</name>
        <dbReference type="ChEBI" id="CHEBI:60344"/>
    </cofactor>
</comment>
<sequence>MIDPNLMRTSWAKVAQYGDQVPLYFYSHLFLTHPEVRRMFPPSMAAQRDRLVAALGAVVSNVDDLGAAIPFLQGLGRDHRKFAVAPAHYPAVGASLLATLEHFLGPDWTPQVSESWTEAYGIVSQVMIDAAADAAHSTPPWWDAEIVAHEVLGGRRDIARVTIATQQPFPYRAGQSMTLETAMAPARWRFYTPAHPPRHDNTIELHIKLVGTVSWQLVNVMGVGDRLRLGPPVGHALTLASTKPDSHLLFIGANTGIAPLRAVVEELAATPGHGRSVTLFYGARIASDLYDLPRLQALAARNPWLRVMPVVSDEMAWGGGKGLVGDAAAAAGGPWPGHEVFVVGSAAMCQHAVARLKEAGVVSGAIHLEESQP</sequence>
<evidence type="ECO:0000256" key="6">
    <source>
        <dbReference type="ARBA" id="ARBA00022857"/>
    </source>
</evidence>
<dbReference type="Gene3D" id="1.10.490.10">
    <property type="entry name" value="Globins"/>
    <property type="match status" value="1"/>
</dbReference>
<dbReference type="InterPro" id="IPR017938">
    <property type="entry name" value="Riboflavin_synthase-like_b-brl"/>
</dbReference>
<dbReference type="PRINTS" id="PR00371">
    <property type="entry name" value="FPNCR"/>
</dbReference>
<comment type="caution">
    <text evidence="14">The sequence shown here is derived from an EMBL/GenBank/DDBJ whole genome shotgun (WGS) entry which is preliminary data.</text>
</comment>
<keyword evidence="11" id="KW-0813">Transport</keyword>
<dbReference type="GO" id="GO:0019825">
    <property type="term" value="F:oxygen binding"/>
    <property type="evidence" value="ECO:0007669"/>
    <property type="project" value="InterPro"/>
</dbReference>
<dbReference type="Pfam" id="PF00042">
    <property type="entry name" value="Globin"/>
    <property type="match status" value="1"/>
</dbReference>
<dbReference type="InterPro" id="IPR001709">
    <property type="entry name" value="Flavoprot_Pyr_Nucl_cyt_Rdtase"/>
</dbReference>
<dbReference type="InterPro" id="IPR009050">
    <property type="entry name" value="Globin-like_sf"/>
</dbReference>
<dbReference type="GO" id="GO:0020037">
    <property type="term" value="F:heme binding"/>
    <property type="evidence" value="ECO:0007669"/>
    <property type="project" value="InterPro"/>
</dbReference>
<reference evidence="14" key="1">
    <citation type="submission" date="2021-04" db="EMBL/GenBank/DDBJ databases">
        <title>Genome based classification of Actinospica acidithermotolerans sp. nov., an actinobacterium isolated from an Indonesian hot spring.</title>
        <authorList>
            <person name="Kusuma A.B."/>
            <person name="Putra K.E."/>
            <person name="Nafisah S."/>
            <person name="Loh J."/>
            <person name="Nouioui I."/>
            <person name="Goodfellow M."/>
        </authorList>
    </citation>
    <scope>NUCLEOTIDE SEQUENCE</scope>
    <source>
        <strain evidence="14">DSM 45618</strain>
    </source>
</reference>
<dbReference type="InterPro" id="IPR012292">
    <property type="entry name" value="Globin/Proto"/>
</dbReference>
<evidence type="ECO:0000256" key="11">
    <source>
        <dbReference type="RuleBase" id="RU000356"/>
    </source>
</evidence>
<dbReference type="RefSeq" id="WP_211471852.1">
    <property type="nucleotide sequence ID" value="NZ_JAGSXH010000170.1"/>
</dbReference>
<dbReference type="CDD" id="cd19753">
    <property type="entry name" value="Mb-like_oxidoreductase"/>
    <property type="match status" value="1"/>
</dbReference>
<evidence type="ECO:0000256" key="10">
    <source>
        <dbReference type="ARBA" id="ARBA00049433"/>
    </source>
</evidence>
<dbReference type="Gene3D" id="2.40.30.10">
    <property type="entry name" value="Translation factors"/>
    <property type="match status" value="1"/>
</dbReference>
<accession>A0A8J8BHB1</accession>
<keyword evidence="15" id="KW-1185">Reference proteome</keyword>